<dbReference type="Gramene" id="TraesROB_scaffold_126981_01G000200.1">
    <property type="protein sequence ID" value="TraesROB_scaffold_126981_01G000200.1"/>
    <property type="gene ID" value="TraesROB_scaffold_126981_01G000200"/>
</dbReference>
<dbReference type="Gramene" id="TraesCS7D02G393400.1">
    <property type="protein sequence ID" value="TraesCS7D02G393400.1.cds1"/>
    <property type="gene ID" value="TraesCS7D02G393400"/>
</dbReference>
<dbReference type="Gramene" id="TraesSTA7D03G04428890.1">
    <property type="protein sequence ID" value="TraesSTA7D03G04428890.1.CDS1"/>
    <property type="gene ID" value="TraesSTA7D03G04428890"/>
</dbReference>
<dbReference type="Gramene" id="TraesNOR7D03G04483530.1">
    <property type="protein sequence ID" value="TraesNOR7D03G04483530.1.CDS1"/>
    <property type="gene ID" value="TraesNOR7D03G04483530"/>
</dbReference>
<dbReference type="Gramene" id="TraesWEE_scaffold_125868_01G000200.1">
    <property type="protein sequence ID" value="TraesWEE_scaffold_125868_01G000200.1"/>
    <property type="gene ID" value="TraesWEE_scaffold_125868_01G000200"/>
</dbReference>
<dbReference type="Gramene" id="TraesCAD_scaffold_115659_01G000200.1">
    <property type="protein sequence ID" value="TraesCAD_scaffold_115659_01G000200.1"/>
    <property type="gene ID" value="TraesCAD_scaffold_115659_01G000200"/>
</dbReference>
<evidence type="ECO:0000313" key="2">
    <source>
        <dbReference type="Proteomes" id="UP000019116"/>
    </source>
</evidence>
<protein>
    <submittedName>
        <fullName evidence="1">Uncharacterized protein</fullName>
    </submittedName>
</protein>
<evidence type="ECO:0000313" key="1">
    <source>
        <dbReference type="EnsemblPlants" id="TraesCS7D02G393400.1.cds1"/>
    </source>
</evidence>
<proteinExistence type="predicted"/>
<dbReference type="Gramene" id="TraesLAC7D03G04381630.1">
    <property type="protein sequence ID" value="TraesLAC7D03G04381630.1.CDS1"/>
    <property type="gene ID" value="TraesLAC7D03G04381630"/>
</dbReference>
<dbReference type="Gramene" id="TraesPARA_EIv1.0_2602020.1">
    <property type="protein sequence ID" value="TraesPARA_EIv1.0_2602020.1.CDS1"/>
    <property type="gene ID" value="TraesPARA_EIv1.0_2602020"/>
</dbReference>
<keyword evidence="2" id="KW-1185">Reference proteome</keyword>
<dbReference type="Gramene" id="TraesSYM7D03G04488670.1">
    <property type="protein sequence ID" value="TraesSYM7D03G04488670.1.CDS1"/>
    <property type="gene ID" value="TraesSYM7D03G04488670"/>
</dbReference>
<dbReference type="EnsemblPlants" id="TraesCS7D02G393400.1">
    <property type="protein sequence ID" value="TraesCS7D02G393400.1.cds1"/>
    <property type="gene ID" value="TraesCS7D02G393400"/>
</dbReference>
<dbReference type="Gramene" id="TraesCS7D03G0925800.1">
    <property type="protein sequence ID" value="TraesCS7D03G0925800.1.CDS1"/>
    <property type="gene ID" value="TraesCS7D03G0925800"/>
</dbReference>
<name>A0A3B6TP31_WHEAT</name>
<organism evidence="1">
    <name type="scientific">Triticum aestivum</name>
    <name type="common">Wheat</name>
    <dbReference type="NCBI Taxonomy" id="4565"/>
    <lineage>
        <taxon>Eukaryota</taxon>
        <taxon>Viridiplantae</taxon>
        <taxon>Streptophyta</taxon>
        <taxon>Embryophyta</taxon>
        <taxon>Tracheophyta</taxon>
        <taxon>Spermatophyta</taxon>
        <taxon>Magnoliopsida</taxon>
        <taxon>Liliopsida</taxon>
        <taxon>Poales</taxon>
        <taxon>Poaceae</taxon>
        <taxon>BOP clade</taxon>
        <taxon>Pooideae</taxon>
        <taxon>Triticodae</taxon>
        <taxon>Triticeae</taxon>
        <taxon>Triticinae</taxon>
        <taxon>Triticum</taxon>
    </lineage>
</organism>
<dbReference type="Gramene" id="TraesLDM7D03G04441240.1">
    <property type="protein sequence ID" value="TraesLDM7D03G04441240.1.CDS1"/>
    <property type="gene ID" value="TraesLDM7D03G04441240"/>
</dbReference>
<dbReference type="Proteomes" id="UP000019116">
    <property type="component" value="Chromosome 7D"/>
</dbReference>
<dbReference type="AlphaFoldDB" id="A0A3B6TP31"/>
<dbReference type="Gramene" id="TraesMAC7D03G04426810.1">
    <property type="protein sequence ID" value="TraesMAC7D03G04426810.1.CDS1"/>
    <property type="gene ID" value="TraesMAC7D03G04426810"/>
</dbReference>
<dbReference type="Gramene" id="TraesJUL7D03G04478780.1">
    <property type="protein sequence ID" value="TraesJUL7D03G04478780.1.CDS1"/>
    <property type="gene ID" value="TraesJUL7D03G04478780"/>
</dbReference>
<dbReference type="Gramene" id="TraesARI7D03G04511290.1">
    <property type="protein sequence ID" value="TraesARI7D03G04511290.1.CDS1"/>
    <property type="gene ID" value="TraesARI7D03G04511290"/>
</dbReference>
<accession>A0A3B6TP31</accession>
<sequence length="130" mass="14527">MREDNLYLTPGCITSVAKFDIDAVVKSIFSLVFLHRYESFSLSLRGTSKDIWLGKGPLSLVSQLINGKFSYCLLSYFTDDIVNATAHLFVDSSANLNSNKNVTVITMVTQCRSHRFKVLRLGTSNILITL</sequence>
<dbReference type="Gramene" id="TraesCLE_scaffold_043804_01G000100.1">
    <property type="protein sequence ID" value="TraesCLE_scaffold_043804_01G000100.1"/>
    <property type="gene ID" value="TraesCLE_scaffold_043804_01G000100"/>
</dbReference>
<dbReference type="Gramene" id="TraesRN7D0100951300.1">
    <property type="protein sequence ID" value="TraesRN7D0100951300.1"/>
    <property type="gene ID" value="TraesRN7D0100951300"/>
</dbReference>
<reference evidence="1" key="2">
    <citation type="submission" date="2018-10" db="UniProtKB">
        <authorList>
            <consortium name="EnsemblPlants"/>
        </authorList>
    </citation>
    <scope>IDENTIFICATION</scope>
</reference>
<dbReference type="Gramene" id="TraesJAG7D03G04417770.1">
    <property type="protein sequence ID" value="TraesJAG7D03G04417770.1.CDS1"/>
    <property type="gene ID" value="TraesJAG7D03G04417770"/>
</dbReference>
<reference evidence="1" key="1">
    <citation type="submission" date="2018-08" db="EMBL/GenBank/DDBJ databases">
        <authorList>
            <person name="Rossello M."/>
        </authorList>
    </citation>
    <scope>NUCLEOTIDE SEQUENCE [LARGE SCALE GENOMIC DNA]</scope>
    <source>
        <strain evidence="1">cv. Chinese Spring</strain>
    </source>
</reference>